<dbReference type="Proteomes" id="UP001375743">
    <property type="component" value="Unassembled WGS sequence"/>
</dbReference>
<accession>A0ABU8XV54</accession>
<organism evidence="1 2">
    <name type="scientific">Benzoatithermus flavus</name>
    <dbReference type="NCBI Taxonomy" id="3108223"/>
    <lineage>
        <taxon>Bacteria</taxon>
        <taxon>Pseudomonadati</taxon>
        <taxon>Pseudomonadota</taxon>
        <taxon>Alphaproteobacteria</taxon>
        <taxon>Geminicoccales</taxon>
        <taxon>Geminicoccaceae</taxon>
        <taxon>Benzoatithermus</taxon>
    </lineage>
</organism>
<comment type="caution">
    <text evidence="1">The sequence shown here is derived from an EMBL/GenBank/DDBJ whole genome shotgun (WGS) entry which is preliminary data.</text>
</comment>
<reference evidence="1 2" key="1">
    <citation type="submission" date="2024-01" db="EMBL/GenBank/DDBJ databases">
        <title>Multi-omics insights into the function and evolution of sodium benzoate biodegradation pathways in Benzoatithermus flavus gen. nov., sp. nov. from hot spring.</title>
        <authorList>
            <person name="Hu C.-J."/>
            <person name="Li W.-J."/>
        </authorList>
    </citation>
    <scope>NUCLEOTIDE SEQUENCE [LARGE SCALE GENOMIC DNA]</scope>
    <source>
        <strain evidence="1 2">SYSU G07066</strain>
    </source>
</reference>
<proteinExistence type="predicted"/>
<dbReference type="RefSeq" id="WP_418160164.1">
    <property type="nucleotide sequence ID" value="NZ_JBBLZC010000013.1"/>
</dbReference>
<protein>
    <submittedName>
        <fullName evidence="1">Uncharacterized protein</fullName>
    </submittedName>
</protein>
<dbReference type="EMBL" id="JBBLZC010000013">
    <property type="protein sequence ID" value="MEK0084315.1"/>
    <property type="molecule type" value="Genomic_DNA"/>
</dbReference>
<keyword evidence="2" id="KW-1185">Reference proteome</keyword>
<name>A0ABU8XV54_9PROT</name>
<evidence type="ECO:0000313" key="2">
    <source>
        <dbReference type="Proteomes" id="UP001375743"/>
    </source>
</evidence>
<evidence type="ECO:0000313" key="1">
    <source>
        <dbReference type="EMBL" id="MEK0084315.1"/>
    </source>
</evidence>
<sequence>MARNAPGRMRTGIREMVDLQLAMAKLGFDLLATGAHAAGVIARRSAMLGAAMLQPARLADPEFVRMAAEKVEAASEAGRRAARHADKILPRSSTSTMMLAASGIALAESCLRPYHRRVRANSRRLGRRG</sequence>
<gene>
    <name evidence="1" type="ORF">U1T56_14240</name>
</gene>